<evidence type="ECO:0000313" key="3">
    <source>
        <dbReference type="Proteomes" id="UP000179284"/>
    </source>
</evidence>
<organism evidence="2 3">
    <name type="scientific">Butyrivibrio hungatei</name>
    <dbReference type="NCBI Taxonomy" id="185008"/>
    <lineage>
        <taxon>Bacteria</taxon>
        <taxon>Bacillati</taxon>
        <taxon>Bacillota</taxon>
        <taxon>Clostridia</taxon>
        <taxon>Lachnospirales</taxon>
        <taxon>Lachnospiraceae</taxon>
        <taxon>Butyrivibrio</taxon>
    </lineage>
</organism>
<proteinExistence type="predicted"/>
<keyword evidence="1" id="KW-1133">Transmembrane helix</keyword>
<reference evidence="3" key="1">
    <citation type="submission" date="2016-10" db="EMBL/GenBank/DDBJ databases">
        <title>The complete genome sequence of the rumen bacterium Butyrivibrio hungatei MB2003.</title>
        <authorList>
            <person name="Palevich N."/>
            <person name="Kelly W.J."/>
            <person name="Leahy S.C."/>
            <person name="Altermann E."/>
            <person name="Rakonjac J."/>
            <person name="Attwood G.T."/>
        </authorList>
    </citation>
    <scope>NUCLEOTIDE SEQUENCE [LARGE SCALE GENOMIC DNA]</scope>
    <source>
        <strain evidence="3">MB2003</strain>
    </source>
</reference>
<dbReference type="OrthoDB" id="9781069at2"/>
<feature type="transmembrane region" description="Helical" evidence="1">
    <location>
        <begin position="229"/>
        <end position="249"/>
    </location>
</feature>
<feature type="transmembrane region" description="Helical" evidence="1">
    <location>
        <begin position="114"/>
        <end position="132"/>
    </location>
</feature>
<dbReference type="RefSeq" id="WP_071176788.1">
    <property type="nucleotide sequence ID" value="NZ_CP017831.1"/>
</dbReference>
<sequence length="251" mass="29059">MPIDLKPYRKINGNVLKIIACITMLIDHIGAAIIIPVNQAGLIPDHETFEKIKTIYKACRWIGRSAFPIFCFLLVEGFIHTKSRLRYALSLLCFALLSELPYDYAFDTGSDQCNVMWTLFIAFITLWGMEFIKKWVEDKKLPTVLFYMLSGILMIPAILLAEYIHCDYRGYGIALVIIFYFLRPFDYVNLIAGFLFISLMPNESHAFPAFILMAFYSGLQGRKLGKLKYLFYAYYPVHLTILYLIRYALCN</sequence>
<keyword evidence="1" id="KW-0472">Membrane</keyword>
<feature type="transmembrane region" description="Helical" evidence="1">
    <location>
        <begin position="168"/>
        <end position="185"/>
    </location>
</feature>
<keyword evidence="3" id="KW-1185">Reference proteome</keyword>
<gene>
    <name evidence="2" type="ORF">bhn_I2134</name>
</gene>
<dbReference type="InterPro" id="IPR008875">
    <property type="entry name" value="TraX"/>
</dbReference>
<keyword evidence="1" id="KW-0812">Transmembrane</keyword>
<feature type="transmembrane region" description="Helical" evidence="1">
    <location>
        <begin position="61"/>
        <end position="79"/>
    </location>
</feature>
<dbReference type="EMBL" id="CP017831">
    <property type="protein sequence ID" value="AOZ97167.1"/>
    <property type="molecule type" value="Genomic_DNA"/>
</dbReference>
<dbReference type="Pfam" id="PF05857">
    <property type="entry name" value="TraX"/>
    <property type="match status" value="1"/>
</dbReference>
<evidence type="ECO:0000256" key="1">
    <source>
        <dbReference type="SAM" id="Phobius"/>
    </source>
</evidence>
<name>A0A1D9P3H2_9FIRM</name>
<evidence type="ECO:0000313" key="2">
    <source>
        <dbReference type="EMBL" id="AOZ97167.1"/>
    </source>
</evidence>
<feature type="transmembrane region" description="Helical" evidence="1">
    <location>
        <begin position="144"/>
        <end position="161"/>
    </location>
</feature>
<accession>A0A1D9P3H2</accession>
<feature type="transmembrane region" description="Helical" evidence="1">
    <location>
        <begin position="191"/>
        <end position="217"/>
    </location>
</feature>
<protein>
    <submittedName>
        <fullName evidence="2">Trax family protein</fullName>
    </submittedName>
</protein>
<feature type="transmembrane region" description="Helical" evidence="1">
    <location>
        <begin position="85"/>
        <end position="102"/>
    </location>
</feature>
<dbReference type="AlphaFoldDB" id="A0A1D9P3H2"/>
<dbReference type="Proteomes" id="UP000179284">
    <property type="component" value="Chromosome I"/>
</dbReference>
<dbReference type="KEGG" id="bhu:bhn_I2134"/>